<dbReference type="PANTHER" id="PTHR35562">
    <property type="entry name" value="DNA ENDONUCLEASE SMRA-RELATED"/>
    <property type="match status" value="1"/>
</dbReference>
<accession>A0A3N5CU46</accession>
<dbReference type="Pfam" id="PF01713">
    <property type="entry name" value="Smr"/>
    <property type="match status" value="1"/>
</dbReference>
<dbReference type="RefSeq" id="WP_123880670.1">
    <property type="nucleotide sequence ID" value="NZ_RPFZ01000001.1"/>
</dbReference>
<dbReference type="InterPro" id="IPR002625">
    <property type="entry name" value="Smr_dom"/>
</dbReference>
<evidence type="ECO:0000256" key="1">
    <source>
        <dbReference type="SAM" id="MobiDB-lite"/>
    </source>
</evidence>
<dbReference type="PROSITE" id="PS50828">
    <property type="entry name" value="SMR"/>
    <property type="match status" value="1"/>
</dbReference>
<proteinExistence type="predicted"/>
<sequence>MNPPRGLTEAEAAAWARLAGTVKPLDRVPVAKTRQPDAGKAPSPGAPMAPPPPPPAKGRVPPPPPPRPAPVPAPPTKLDSHWNRRLARGEPDFTLDLHGHTLDQAWQRLDRGLRQARAMEARVVLVVTGKSRPVDPADRGSRRGAIRAKILDWLAAGPHAAHIAAVKPAARRHGGEGALYLVLRRQR</sequence>
<dbReference type="SUPFAM" id="SSF160443">
    <property type="entry name" value="SMR domain-like"/>
    <property type="match status" value="1"/>
</dbReference>
<dbReference type="OrthoDB" id="7165597at2"/>
<feature type="region of interest" description="Disordered" evidence="1">
    <location>
        <begin position="22"/>
        <end position="80"/>
    </location>
</feature>
<feature type="compositionally biased region" description="Pro residues" evidence="1">
    <location>
        <begin position="44"/>
        <end position="75"/>
    </location>
</feature>
<feature type="domain" description="Smr" evidence="2">
    <location>
        <begin position="95"/>
        <end position="184"/>
    </location>
</feature>
<dbReference type="EMBL" id="RPFZ01000001">
    <property type="protein sequence ID" value="RPF71846.1"/>
    <property type="molecule type" value="Genomic_DNA"/>
</dbReference>
<protein>
    <submittedName>
        <fullName evidence="3">DNA mismatch repair protein MutS</fullName>
    </submittedName>
</protein>
<dbReference type="Proteomes" id="UP000275232">
    <property type="component" value="Unassembled WGS sequence"/>
</dbReference>
<dbReference type="AlphaFoldDB" id="A0A3N5CU46"/>
<reference evidence="3 4" key="1">
    <citation type="submission" date="2018-11" db="EMBL/GenBank/DDBJ databases">
        <title>Erythrobacter spongiae sp. nov., isolated from a marine sponge.</title>
        <authorList>
            <person name="Zhuang L."/>
            <person name="Luo L."/>
        </authorList>
    </citation>
    <scope>NUCLEOTIDE SEQUENCE [LARGE SCALE GENOMIC DNA]</scope>
    <source>
        <strain evidence="3 4">HN-E23</strain>
    </source>
</reference>
<name>A0A3N5CU46_9SPHN</name>
<evidence type="ECO:0000313" key="4">
    <source>
        <dbReference type="Proteomes" id="UP000275232"/>
    </source>
</evidence>
<evidence type="ECO:0000259" key="2">
    <source>
        <dbReference type="PROSITE" id="PS50828"/>
    </source>
</evidence>
<keyword evidence="4" id="KW-1185">Reference proteome</keyword>
<dbReference type="Gene3D" id="3.30.1370.110">
    <property type="match status" value="1"/>
</dbReference>
<dbReference type="InterPro" id="IPR036063">
    <property type="entry name" value="Smr_dom_sf"/>
</dbReference>
<organism evidence="3 4">
    <name type="scientific">Aurantiacibacter spongiae</name>
    <dbReference type="NCBI Taxonomy" id="2488860"/>
    <lineage>
        <taxon>Bacteria</taxon>
        <taxon>Pseudomonadati</taxon>
        <taxon>Pseudomonadota</taxon>
        <taxon>Alphaproteobacteria</taxon>
        <taxon>Sphingomonadales</taxon>
        <taxon>Erythrobacteraceae</taxon>
        <taxon>Aurantiacibacter</taxon>
    </lineage>
</organism>
<evidence type="ECO:0000313" key="3">
    <source>
        <dbReference type="EMBL" id="RPF71846.1"/>
    </source>
</evidence>
<comment type="caution">
    <text evidence="3">The sequence shown here is derived from an EMBL/GenBank/DDBJ whole genome shotgun (WGS) entry which is preliminary data.</text>
</comment>
<gene>
    <name evidence="3" type="ORF">EG799_09605</name>
</gene>
<dbReference type="PANTHER" id="PTHR35562:SF2">
    <property type="entry name" value="DNA ENDONUCLEASE SMRA-RELATED"/>
    <property type="match status" value="1"/>
</dbReference>